<evidence type="ECO:0000313" key="1">
    <source>
        <dbReference type="EMBL" id="MET1254954.1"/>
    </source>
</evidence>
<dbReference type="NCBIfam" id="TIGR03352">
    <property type="entry name" value="VI_chp_3"/>
    <property type="match status" value="1"/>
</dbReference>
<dbReference type="PANTHER" id="PTHR37625">
    <property type="entry name" value="OUTER MEMBRANE LIPOPROTEIN-RELATED"/>
    <property type="match status" value="1"/>
</dbReference>
<organism evidence="1 2">
    <name type="scientific">Aliikangiella maris</name>
    <dbReference type="NCBI Taxonomy" id="3162458"/>
    <lineage>
        <taxon>Bacteria</taxon>
        <taxon>Pseudomonadati</taxon>
        <taxon>Pseudomonadota</taxon>
        <taxon>Gammaproteobacteria</taxon>
        <taxon>Oceanospirillales</taxon>
        <taxon>Pleioneaceae</taxon>
        <taxon>Aliikangiella</taxon>
    </lineage>
</organism>
<keyword evidence="1" id="KW-0449">Lipoprotein</keyword>
<keyword evidence="2" id="KW-1185">Reference proteome</keyword>
<protein>
    <submittedName>
        <fullName evidence="1">Type VI secretion system lipoprotein TssJ</fullName>
    </submittedName>
</protein>
<dbReference type="Proteomes" id="UP001548189">
    <property type="component" value="Unassembled WGS sequence"/>
</dbReference>
<dbReference type="InterPro" id="IPR038706">
    <property type="entry name" value="Type_VI_SciN-like_sf"/>
</dbReference>
<proteinExistence type="predicted"/>
<name>A0ABV2BSN3_9GAMM</name>
<dbReference type="InterPro" id="IPR017734">
    <property type="entry name" value="T6SS_SciN"/>
</dbReference>
<comment type="caution">
    <text evidence="1">The sequence shown here is derived from an EMBL/GenBank/DDBJ whole genome shotgun (WGS) entry which is preliminary data.</text>
</comment>
<evidence type="ECO:0000313" key="2">
    <source>
        <dbReference type="Proteomes" id="UP001548189"/>
    </source>
</evidence>
<dbReference type="Pfam" id="PF12790">
    <property type="entry name" value="T6SS-SciN"/>
    <property type="match status" value="1"/>
</dbReference>
<dbReference type="PROSITE" id="PS51257">
    <property type="entry name" value="PROKAR_LIPOPROTEIN"/>
    <property type="match status" value="1"/>
</dbReference>
<dbReference type="PANTHER" id="PTHR37625:SF4">
    <property type="entry name" value="OUTER MEMBRANE LIPOPROTEIN"/>
    <property type="match status" value="1"/>
</dbReference>
<dbReference type="RefSeq" id="WP_353874568.1">
    <property type="nucleotide sequence ID" value="NZ_JBEVCJ010000006.1"/>
</dbReference>
<dbReference type="EMBL" id="JBEVCJ010000006">
    <property type="protein sequence ID" value="MET1254954.1"/>
    <property type="molecule type" value="Genomic_DNA"/>
</dbReference>
<accession>A0ABV2BSN3</accession>
<dbReference type="Gene3D" id="2.60.40.4150">
    <property type="entry name" value="Type VI secretion system, lipoprotein SciN"/>
    <property type="match status" value="1"/>
</dbReference>
<reference evidence="1 2" key="1">
    <citation type="submission" date="2024-06" db="EMBL/GenBank/DDBJ databases">
        <authorList>
            <person name="Li F."/>
        </authorList>
    </citation>
    <scope>NUCLEOTIDE SEQUENCE [LARGE SCALE GENOMIC DNA]</scope>
    <source>
        <strain evidence="1 2">GXAS 311</strain>
    </source>
</reference>
<gene>
    <name evidence="1" type="primary">tssJ</name>
    <name evidence="1" type="ORF">ABVT43_07445</name>
</gene>
<sequence>MMKNKLANKFRIILLLGGIVLLSACATMNMIYPPFTDLNFKAAPELNPDLKGRPSPVVVKIYELGSRTIFDGSDFFVLYEKPQTVLKGDLLSKDELEFRPGQQSTHRLTLNKGTKYIGLIVAYRDISNSRWRAVIPADADGHDKLDVYLEKLSIYIKEK</sequence>